<comment type="subunit">
    <text evidence="25">Homodimer. Interacts with lysosomal protein GLMP (via lumenal domain); the interaction starts while both proteins are still in the endoplasmic reticulum and is required for stabilization of MFSD1 in lysosomes but has no direct effect on its targeting to lysosomes or transporter activity.</text>
</comment>
<evidence type="ECO:0000256" key="10">
    <source>
        <dbReference type="ARBA" id="ARBA00044878"/>
    </source>
</evidence>
<keyword evidence="7 26" id="KW-0472">Membrane</keyword>
<keyword evidence="8" id="KW-0458">Lysosome</keyword>
<evidence type="ECO:0000256" key="3">
    <source>
        <dbReference type="ARBA" id="ARBA00008335"/>
    </source>
</evidence>
<keyword evidence="5 26" id="KW-0812">Transmembrane</keyword>
<comment type="catalytic activity">
    <reaction evidence="21">
        <text>L-lysyl-glycine(out) = L-lysyl-glycine(in)</text>
        <dbReference type="Rhea" id="RHEA:79407"/>
        <dbReference type="ChEBI" id="CHEBI:191202"/>
    </reaction>
</comment>
<evidence type="ECO:0000256" key="1">
    <source>
        <dbReference type="ARBA" id="ARBA00004155"/>
    </source>
</evidence>
<dbReference type="PANTHER" id="PTHR23512">
    <property type="entry name" value="MAJOR FACILITATOR SUPERFAMILY DOMAIN-CONTAINING PROTEIN 1"/>
    <property type="match status" value="1"/>
</dbReference>
<dbReference type="EMBL" id="JAJMLW010000001">
    <property type="protein sequence ID" value="MCI2241676.1"/>
    <property type="molecule type" value="Genomic_DNA"/>
</dbReference>
<reference evidence="28" key="1">
    <citation type="submission" date="2021-11" db="EMBL/GenBank/DDBJ databases">
        <title>A Novel Adlercreutzia Species, isolated from a Allomyrina dichotoma larva feces.</title>
        <authorList>
            <person name="Suh M.K."/>
        </authorList>
    </citation>
    <scope>NUCLEOTIDE SEQUENCE</scope>
    <source>
        <strain evidence="28">JBNU-10</strain>
    </source>
</reference>
<dbReference type="Proteomes" id="UP001430755">
    <property type="component" value="Unassembled WGS sequence"/>
</dbReference>
<evidence type="ECO:0000256" key="17">
    <source>
        <dbReference type="ARBA" id="ARBA00044900"/>
    </source>
</evidence>
<evidence type="ECO:0000256" key="5">
    <source>
        <dbReference type="ARBA" id="ARBA00022692"/>
    </source>
</evidence>
<evidence type="ECO:0000256" key="9">
    <source>
        <dbReference type="ARBA" id="ARBA00044876"/>
    </source>
</evidence>
<dbReference type="RefSeq" id="WP_242164057.1">
    <property type="nucleotide sequence ID" value="NZ_JAJMLW010000001.1"/>
</dbReference>
<evidence type="ECO:0000256" key="14">
    <source>
        <dbReference type="ARBA" id="ARBA00044893"/>
    </source>
</evidence>
<name>A0ABS9WFN5_9ACTN</name>
<evidence type="ECO:0000256" key="24">
    <source>
        <dbReference type="ARBA" id="ARBA00045709"/>
    </source>
</evidence>
<evidence type="ECO:0000256" key="26">
    <source>
        <dbReference type="SAM" id="Phobius"/>
    </source>
</evidence>
<comment type="catalytic activity">
    <reaction evidence="16">
        <text>L-arginyl-L-alpha-amino acid(out) = L-arginyl-L-alpha-amino acid(in)</text>
        <dbReference type="Rhea" id="RHEA:79371"/>
        <dbReference type="ChEBI" id="CHEBI:84315"/>
    </reaction>
</comment>
<evidence type="ECO:0000256" key="13">
    <source>
        <dbReference type="ARBA" id="ARBA00044891"/>
    </source>
</evidence>
<evidence type="ECO:0000256" key="7">
    <source>
        <dbReference type="ARBA" id="ARBA00023136"/>
    </source>
</evidence>
<comment type="similarity">
    <text evidence="3">Belongs to the major facilitator superfamily.</text>
</comment>
<evidence type="ECO:0000256" key="15">
    <source>
        <dbReference type="ARBA" id="ARBA00044898"/>
    </source>
</evidence>
<gene>
    <name evidence="28" type="ORF">LPT13_04805</name>
</gene>
<dbReference type="CDD" id="cd06174">
    <property type="entry name" value="MFS"/>
    <property type="match status" value="1"/>
</dbReference>
<comment type="catalytic activity">
    <reaction evidence="17">
        <text>L-lysyl-L-lysine(out) = L-lysyl-L-lysine(in)</text>
        <dbReference type="Rhea" id="RHEA:79403"/>
        <dbReference type="ChEBI" id="CHEBI:229956"/>
    </reaction>
</comment>
<evidence type="ECO:0000313" key="29">
    <source>
        <dbReference type="Proteomes" id="UP001430755"/>
    </source>
</evidence>
<keyword evidence="29" id="KW-1185">Reference proteome</keyword>
<evidence type="ECO:0000256" key="2">
    <source>
        <dbReference type="ARBA" id="ARBA00004651"/>
    </source>
</evidence>
<feature type="transmembrane region" description="Helical" evidence="26">
    <location>
        <begin position="165"/>
        <end position="184"/>
    </location>
</feature>
<dbReference type="InterPro" id="IPR052187">
    <property type="entry name" value="MFSD1"/>
</dbReference>
<evidence type="ECO:0000256" key="21">
    <source>
        <dbReference type="ARBA" id="ARBA00044924"/>
    </source>
</evidence>
<feature type="transmembrane region" description="Helical" evidence="26">
    <location>
        <begin position="251"/>
        <end position="274"/>
    </location>
</feature>
<evidence type="ECO:0000256" key="4">
    <source>
        <dbReference type="ARBA" id="ARBA00022448"/>
    </source>
</evidence>
<keyword evidence="6 26" id="KW-1133">Transmembrane helix</keyword>
<comment type="catalytic activity">
    <reaction evidence="18">
        <text>L-arginyl-glycine(out) = L-arginyl-glycine(in)</text>
        <dbReference type="Rhea" id="RHEA:79391"/>
        <dbReference type="ChEBI" id="CHEBI:229955"/>
    </reaction>
</comment>
<comment type="catalytic activity">
    <reaction evidence="20">
        <text>L-alanyl-L-lysine(out) = L-alanyl-L-lysine(in)</text>
        <dbReference type="Rhea" id="RHEA:79415"/>
        <dbReference type="ChEBI" id="CHEBI:192470"/>
    </reaction>
</comment>
<evidence type="ECO:0000313" key="28">
    <source>
        <dbReference type="EMBL" id="MCI2241676.1"/>
    </source>
</evidence>
<evidence type="ECO:0000256" key="8">
    <source>
        <dbReference type="ARBA" id="ARBA00023228"/>
    </source>
</evidence>
<evidence type="ECO:0000256" key="20">
    <source>
        <dbReference type="ARBA" id="ARBA00044919"/>
    </source>
</evidence>
<comment type="catalytic activity">
    <reaction evidence="14">
        <text>L-alpha-aminoacyl-L-lysine(out) = L-alpha-aminoacyl-L-lysine(in)</text>
        <dbReference type="Rhea" id="RHEA:79383"/>
        <dbReference type="ChEBI" id="CHEBI:229966"/>
    </reaction>
</comment>
<feature type="transmembrane region" description="Helical" evidence="26">
    <location>
        <begin position="373"/>
        <end position="395"/>
    </location>
</feature>
<dbReference type="Pfam" id="PF07690">
    <property type="entry name" value="MFS_1"/>
    <property type="match status" value="1"/>
</dbReference>
<comment type="caution">
    <text evidence="28">The sequence shown here is derived from an EMBL/GenBank/DDBJ whole genome shotgun (WGS) entry which is preliminary data.</text>
</comment>
<evidence type="ECO:0000259" key="27">
    <source>
        <dbReference type="PROSITE" id="PS50850"/>
    </source>
</evidence>
<comment type="catalytic activity">
    <reaction evidence="15">
        <text>L-aspartyl-L-lysine(out) = L-aspartyl-L-lysine(in)</text>
        <dbReference type="Rhea" id="RHEA:79411"/>
        <dbReference type="ChEBI" id="CHEBI:229953"/>
    </reaction>
</comment>
<feature type="transmembrane region" description="Helical" evidence="26">
    <location>
        <begin position="281"/>
        <end position="300"/>
    </location>
</feature>
<evidence type="ECO:0000256" key="16">
    <source>
        <dbReference type="ARBA" id="ARBA00044899"/>
    </source>
</evidence>
<feature type="transmembrane region" description="Helical" evidence="26">
    <location>
        <begin position="127"/>
        <end position="145"/>
    </location>
</feature>
<comment type="catalytic activity">
    <reaction evidence="9">
        <text>L-lysyl-L-alanine(out) = L-lysyl-L-alanine(in)</text>
        <dbReference type="Rhea" id="RHEA:79399"/>
        <dbReference type="ChEBI" id="CHEBI:229954"/>
    </reaction>
</comment>
<dbReference type="PROSITE" id="PS50850">
    <property type="entry name" value="MFS"/>
    <property type="match status" value="1"/>
</dbReference>
<feature type="transmembrane region" description="Helical" evidence="26">
    <location>
        <begin position="345"/>
        <end position="367"/>
    </location>
</feature>
<evidence type="ECO:0000256" key="18">
    <source>
        <dbReference type="ARBA" id="ARBA00044903"/>
    </source>
</evidence>
<evidence type="ECO:0000256" key="19">
    <source>
        <dbReference type="ARBA" id="ARBA00044912"/>
    </source>
</evidence>
<dbReference type="InterPro" id="IPR036259">
    <property type="entry name" value="MFS_trans_sf"/>
</dbReference>
<evidence type="ECO:0000256" key="25">
    <source>
        <dbReference type="ARBA" id="ARBA00046376"/>
    </source>
</evidence>
<proteinExistence type="inferred from homology"/>
<evidence type="ECO:0000256" key="22">
    <source>
        <dbReference type="ARBA" id="ARBA00044985"/>
    </source>
</evidence>
<feature type="transmembrane region" description="Helical" evidence="26">
    <location>
        <begin position="306"/>
        <end position="333"/>
    </location>
</feature>
<evidence type="ECO:0000256" key="11">
    <source>
        <dbReference type="ARBA" id="ARBA00044881"/>
    </source>
</evidence>
<feature type="transmembrane region" description="Helical" evidence="26">
    <location>
        <begin position="103"/>
        <end position="120"/>
    </location>
</feature>
<organism evidence="28 29">
    <name type="scientific">Adlercreutzia faecimuris</name>
    <dbReference type="NCBI Taxonomy" id="2897341"/>
    <lineage>
        <taxon>Bacteria</taxon>
        <taxon>Bacillati</taxon>
        <taxon>Actinomycetota</taxon>
        <taxon>Coriobacteriia</taxon>
        <taxon>Eggerthellales</taxon>
        <taxon>Eggerthellaceae</taxon>
        <taxon>Adlercreutzia</taxon>
    </lineage>
</organism>
<dbReference type="Gene3D" id="1.20.1250.20">
    <property type="entry name" value="MFS general substrate transporter like domains"/>
    <property type="match status" value="2"/>
</dbReference>
<protein>
    <recommendedName>
        <fullName evidence="22">Lysosomal dipeptide transporter MFSD1</fullName>
    </recommendedName>
    <alternativeName>
        <fullName evidence="23">Major facilitator superfamily domain-containing protein 1</fullName>
    </alternativeName>
</protein>
<sequence>MFTLKNSKAQAWIILGLVWLGAFIASYAQNQLAGMAIQFQEHYGFTGEQYAAIYSASQLLGVFLAFVTGIISDKIGTRKIVLIAGIVVSASLIVRIFATSFELQYFANMMSGFTGLFIAVNRSKILGGWFAPSMLALAVGISSTTTPVANTVGIGLTSLMPSVEFAFTVTAVIAVAFTVIWFLFGKDASDEIAASEAGVEKPSMLKSLAEVAKSPWAWVLSLAALFCMAGQVPLMAFTTAALQTLREMDPVAAGGMATAITIGMGVGSVVSPIIVRALKSFRIVIAIYGVLTALVIYFGWQMPLGPIMYGVFFVGGFTLGYLLAIIFTLPVMLFGREKAATAQGLVQTFLLIGASVFLTNVTIPLAGGANPGTFPTIFMIAAIYIVIGSVLMFIIPDQGKKMTKKVEEKKEAAEPQL</sequence>
<feature type="domain" description="Major facilitator superfamily (MFS) profile" evidence="27">
    <location>
        <begin position="14"/>
        <end position="400"/>
    </location>
</feature>
<accession>A0ABS9WFN5</accession>
<comment type="catalytic activity">
    <reaction evidence="13">
        <text>L-lysyl-L-alpha-amino acid(out) = L-lysyl-L-alpha-amino acid(in)</text>
        <dbReference type="Rhea" id="RHEA:79387"/>
        <dbReference type="ChEBI" id="CHEBI:229965"/>
    </reaction>
</comment>
<dbReference type="SUPFAM" id="SSF103473">
    <property type="entry name" value="MFS general substrate transporter"/>
    <property type="match status" value="1"/>
</dbReference>
<comment type="catalytic activity">
    <reaction evidence="11">
        <text>L-alpha-aminoacyl-L-arginine(out) = L-alpha-aminoacyl-L-arginine(in)</text>
        <dbReference type="Rhea" id="RHEA:79367"/>
        <dbReference type="ChEBI" id="CHEBI:229968"/>
    </reaction>
</comment>
<evidence type="ECO:0000256" key="12">
    <source>
        <dbReference type="ARBA" id="ARBA00044884"/>
    </source>
</evidence>
<dbReference type="InterPro" id="IPR011701">
    <property type="entry name" value="MFS"/>
</dbReference>
<comment type="catalytic activity">
    <reaction evidence="19">
        <text>L-histidyl-L-alpha-amino acid(out) = L-histidyl-L-alpha-amino acid(in)</text>
        <dbReference type="Rhea" id="RHEA:79379"/>
        <dbReference type="ChEBI" id="CHEBI:229964"/>
    </reaction>
</comment>
<evidence type="ECO:0000256" key="6">
    <source>
        <dbReference type="ARBA" id="ARBA00022989"/>
    </source>
</evidence>
<feature type="transmembrane region" description="Helical" evidence="26">
    <location>
        <begin position="80"/>
        <end position="97"/>
    </location>
</feature>
<dbReference type="PANTHER" id="PTHR23512:SF3">
    <property type="entry name" value="MAJOR FACILITATOR SUPERFAMILY DOMAIN-CONTAINING PROTEIN 1"/>
    <property type="match status" value="1"/>
</dbReference>
<feature type="transmembrane region" description="Helical" evidence="26">
    <location>
        <begin position="52"/>
        <end position="71"/>
    </location>
</feature>
<dbReference type="InterPro" id="IPR020846">
    <property type="entry name" value="MFS_dom"/>
</dbReference>
<evidence type="ECO:0000256" key="23">
    <source>
        <dbReference type="ARBA" id="ARBA00045018"/>
    </source>
</evidence>
<comment type="subcellular location">
    <subcellularLocation>
        <location evidence="2">Cell membrane</location>
        <topology evidence="2">Multi-pass membrane protein</topology>
    </subcellularLocation>
    <subcellularLocation>
        <location evidence="1">Lysosome membrane</location>
        <topology evidence="1">Multi-pass membrane protein</topology>
    </subcellularLocation>
</comment>
<comment type="function">
    <text evidence="24">Lysosomal dipeptide uniporter that selectively exports lysine, arginine or histidine-containing dipeptides with a net positive charge from the lysosome lumen into the cytosol. Could play a role in a specific type of protein O-glycosylation indirectly regulating macrophages migration and tissue invasion. Also essential for liver homeostasis.</text>
</comment>
<feature type="transmembrane region" description="Helical" evidence="26">
    <location>
        <begin position="216"/>
        <end position="239"/>
    </location>
</feature>
<keyword evidence="4" id="KW-0813">Transport</keyword>
<comment type="catalytic activity">
    <reaction evidence="12">
        <text>L-alpha-aminoacyl-L-histidine(out) = L-alpha-aminoacyl-L-histidine(in)</text>
        <dbReference type="Rhea" id="RHEA:79375"/>
        <dbReference type="ChEBI" id="CHEBI:229967"/>
    </reaction>
</comment>
<comment type="catalytic activity">
    <reaction evidence="10">
        <text>L-histidyl-glycine(out) = L-histidyl-glycine(in)</text>
        <dbReference type="Rhea" id="RHEA:79395"/>
        <dbReference type="ChEBI" id="CHEBI:229957"/>
    </reaction>
</comment>